<sequence>MSRALSSMGKGNDTEQNPNLVFLGVDLSQSWKGREAEQTLGQRAHIPHRSPAKETSVNEEKQAEEVSLN</sequence>
<feature type="region of interest" description="Disordered" evidence="1">
    <location>
        <begin position="33"/>
        <end position="69"/>
    </location>
</feature>
<gene>
    <name evidence="2" type="ORF">AMELA_G00059870</name>
</gene>
<evidence type="ECO:0000313" key="2">
    <source>
        <dbReference type="EMBL" id="KAF4088889.1"/>
    </source>
</evidence>
<name>A0A7J6B3D2_AMEME</name>
<dbReference type="EMBL" id="JAAGNN010000005">
    <property type="protein sequence ID" value="KAF4088889.1"/>
    <property type="molecule type" value="Genomic_DNA"/>
</dbReference>
<proteinExistence type="predicted"/>
<comment type="caution">
    <text evidence="2">The sequence shown here is derived from an EMBL/GenBank/DDBJ whole genome shotgun (WGS) entry which is preliminary data.</text>
</comment>
<organism evidence="2 3">
    <name type="scientific">Ameiurus melas</name>
    <name type="common">Black bullhead</name>
    <name type="synonym">Silurus melas</name>
    <dbReference type="NCBI Taxonomy" id="219545"/>
    <lineage>
        <taxon>Eukaryota</taxon>
        <taxon>Metazoa</taxon>
        <taxon>Chordata</taxon>
        <taxon>Craniata</taxon>
        <taxon>Vertebrata</taxon>
        <taxon>Euteleostomi</taxon>
        <taxon>Actinopterygii</taxon>
        <taxon>Neopterygii</taxon>
        <taxon>Teleostei</taxon>
        <taxon>Ostariophysi</taxon>
        <taxon>Siluriformes</taxon>
        <taxon>Ictaluridae</taxon>
        <taxon>Ameiurus</taxon>
    </lineage>
</organism>
<feature type="compositionally biased region" description="Basic and acidic residues" evidence="1">
    <location>
        <begin position="56"/>
        <end position="69"/>
    </location>
</feature>
<protein>
    <submittedName>
        <fullName evidence="2">Uncharacterized protein</fullName>
    </submittedName>
</protein>
<evidence type="ECO:0000313" key="3">
    <source>
        <dbReference type="Proteomes" id="UP000593565"/>
    </source>
</evidence>
<dbReference type="Proteomes" id="UP000593565">
    <property type="component" value="Unassembled WGS sequence"/>
</dbReference>
<accession>A0A7J6B3D2</accession>
<evidence type="ECO:0000256" key="1">
    <source>
        <dbReference type="SAM" id="MobiDB-lite"/>
    </source>
</evidence>
<dbReference type="AlphaFoldDB" id="A0A7J6B3D2"/>
<reference evidence="2 3" key="1">
    <citation type="submission" date="2020-02" db="EMBL/GenBank/DDBJ databases">
        <title>A chromosome-scale genome assembly of the black bullhead catfish (Ameiurus melas).</title>
        <authorList>
            <person name="Wen M."/>
            <person name="Zham M."/>
            <person name="Cabau C."/>
            <person name="Klopp C."/>
            <person name="Donnadieu C."/>
            <person name="Roques C."/>
            <person name="Bouchez O."/>
            <person name="Lampietro C."/>
            <person name="Jouanno E."/>
            <person name="Herpin A."/>
            <person name="Louis A."/>
            <person name="Berthelot C."/>
            <person name="Parey E."/>
            <person name="Roest-Crollius H."/>
            <person name="Braasch I."/>
            <person name="Postlethwait J."/>
            <person name="Robinson-Rechavi M."/>
            <person name="Echchiki A."/>
            <person name="Begum T."/>
            <person name="Montfort J."/>
            <person name="Schartl M."/>
            <person name="Bobe J."/>
            <person name="Guiguen Y."/>
        </authorList>
    </citation>
    <scope>NUCLEOTIDE SEQUENCE [LARGE SCALE GENOMIC DNA]</scope>
    <source>
        <strain evidence="2">M_S1</strain>
        <tissue evidence="2">Blood</tissue>
    </source>
</reference>
<keyword evidence="3" id="KW-1185">Reference proteome</keyword>